<accession>A0ACC3BSC2</accession>
<proteinExistence type="predicted"/>
<comment type="caution">
    <text evidence="1">The sequence shown here is derived from an EMBL/GenBank/DDBJ whole genome shotgun (WGS) entry which is preliminary data.</text>
</comment>
<evidence type="ECO:0000313" key="2">
    <source>
        <dbReference type="Proteomes" id="UP000798662"/>
    </source>
</evidence>
<gene>
    <name evidence="1" type="ORF">I4F81_002905</name>
</gene>
<keyword evidence="2" id="KW-1185">Reference proteome</keyword>
<name>A0ACC3BSC2_PYRYE</name>
<sequence>MGRTAASAFSGRVPWTAALVVVVGMLAVMDAATTAAAAAAQSGGCCCPCGRGAGIKGAADFVEMDDAERTKPGPMGATVDEGDHVQAMTKSLFIGDAMVRVINNRRMNTGNYVLATAGKLQDAAEGHTRKMEAAGKVSDMIITQRDLIDWRAKHATAVSFRLRTEGPPDVIADNLVQEMESTTAGGLAIYSRDYNAIGCMVHQNWTGNNYVTCVFGHFRGGP</sequence>
<protein>
    <submittedName>
        <fullName evidence="1">Uncharacterized protein</fullName>
    </submittedName>
</protein>
<dbReference type="Proteomes" id="UP000798662">
    <property type="component" value="Chromosome 1"/>
</dbReference>
<evidence type="ECO:0000313" key="1">
    <source>
        <dbReference type="EMBL" id="KAK1860316.1"/>
    </source>
</evidence>
<organism evidence="1 2">
    <name type="scientific">Pyropia yezoensis</name>
    <name type="common">Susabi-nori</name>
    <name type="synonym">Porphyra yezoensis</name>
    <dbReference type="NCBI Taxonomy" id="2788"/>
    <lineage>
        <taxon>Eukaryota</taxon>
        <taxon>Rhodophyta</taxon>
        <taxon>Bangiophyceae</taxon>
        <taxon>Bangiales</taxon>
        <taxon>Bangiaceae</taxon>
        <taxon>Pyropia</taxon>
    </lineage>
</organism>
<dbReference type="EMBL" id="CM020618">
    <property type="protein sequence ID" value="KAK1860316.1"/>
    <property type="molecule type" value="Genomic_DNA"/>
</dbReference>
<reference evidence="1" key="1">
    <citation type="submission" date="2019-11" db="EMBL/GenBank/DDBJ databases">
        <title>Nori genome reveals adaptations in red seaweeds to the harsh intertidal environment.</title>
        <authorList>
            <person name="Wang D."/>
            <person name="Mao Y."/>
        </authorList>
    </citation>
    <scope>NUCLEOTIDE SEQUENCE</scope>
    <source>
        <tissue evidence="1">Gametophyte</tissue>
    </source>
</reference>